<keyword evidence="2" id="KW-1185">Reference proteome</keyword>
<protein>
    <submittedName>
        <fullName evidence="1">Uncharacterized protein</fullName>
    </submittedName>
</protein>
<name>A0ABR2PBM0_9ROSI</name>
<sequence length="116" mass="12940">MTPSFVEGKISSKEKIDIEMGNRLSQDTGYSLPEILRNLDFDDLEDEMMINQEGGSPLDSLFLDRQDVKQSVEFSNIPGYGMAKTDQSAAFQTEVGEYTESCTAKNVTDTSEKPRT</sequence>
<organism evidence="1 2">
    <name type="scientific">Hibiscus sabdariffa</name>
    <name type="common">roselle</name>
    <dbReference type="NCBI Taxonomy" id="183260"/>
    <lineage>
        <taxon>Eukaryota</taxon>
        <taxon>Viridiplantae</taxon>
        <taxon>Streptophyta</taxon>
        <taxon>Embryophyta</taxon>
        <taxon>Tracheophyta</taxon>
        <taxon>Spermatophyta</taxon>
        <taxon>Magnoliopsida</taxon>
        <taxon>eudicotyledons</taxon>
        <taxon>Gunneridae</taxon>
        <taxon>Pentapetalae</taxon>
        <taxon>rosids</taxon>
        <taxon>malvids</taxon>
        <taxon>Malvales</taxon>
        <taxon>Malvaceae</taxon>
        <taxon>Malvoideae</taxon>
        <taxon>Hibiscus</taxon>
    </lineage>
</organism>
<proteinExistence type="predicted"/>
<comment type="caution">
    <text evidence="1">The sequence shown here is derived from an EMBL/GenBank/DDBJ whole genome shotgun (WGS) entry which is preliminary data.</text>
</comment>
<evidence type="ECO:0000313" key="1">
    <source>
        <dbReference type="EMBL" id="KAK8985822.1"/>
    </source>
</evidence>
<dbReference type="Proteomes" id="UP001396334">
    <property type="component" value="Unassembled WGS sequence"/>
</dbReference>
<evidence type="ECO:0000313" key="2">
    <source>
        <dbReference type="Proteomes" id="UP001396334"/>
    </source>
</evidence>
<gene>
    <name evidence="1" type="ORF">V6N11_047315</name>
</gene>
<reference evidence="1 2" key="1">
    <citation type="journal article" date="2024" name="G3 (Bethesda)">
        <title>Genome assembly of Hibiscus sabdariffa L. provides insights into metabolisms of medicinal natural products.</title>
        <authorList>
            <person name="Kim T."/>
        </authorList>
    </citation>
    <scope>NUCLEOTIDE SEQUENCE [LARGE SCALE GENOMIC DNA]</scope>
    <source>
        <strain evidence="1">TK-2024</strain>
        <tissue evidence="1">Old leaves</tissue>
    </source>
</reference>
<dbReference type="EMBL" id="JBBPBN010000067">
    <property type="protein sequence ID" value="KAK8985822.1"/>
    <property type="molecule type" value="Genomic_DNA"/>
</dbReference>
<accession>A0ABR2PBM0</accession>